<comment type="caution">
    <text evidence="1">The sequence shown here is derived from an EMBL/GenBank/DDBJ whole genome shotgun (WGS) entry which is preliminary data.</text>
</comment>
<dbReference type="RefSeq" id="WP_080858570.1">
    <property type="nucleotide sequence ID" value="NZ_CP077405.1"/>
</dbReference>
<dbReference type="AlphaFoldDB" id="A0A1V8P459"/>
<dbReference type="Proteomes" id="UP000192573">
    <property type="component" value="Unassembled WGS sequence"/>
</dbReference>
<sequence length="123" mass="14235">MTKLERYMQRVMADTCNPNLLNEIQDACRKKQAFCFGAPDGQLVLKPMVKDGVPYVLVWLGICEGYDSVSRYLPEVKKLTRMSGGRWAEFHTTRKGFIRLSGRFGFERMPDDEDGFMVFRIQV</sequence>
<dbReference type="EMBL" id="NAEW01000001">
    <property type="protein sequence ID" value="OQM43460.1"/>
    <property type="molecule type" value="Genomic_DNA"/>
</dbReference>
<proteinExistence type="predicted"/>
<gene>
    <name evidence="1" type="ORF">BZK42_00735</name>
</gene>
<accession>A0A1V8P459</accession>
<evidence type="ECO:0000313" key="1">
    <source>
        <dbReference type="EMBL" id="OQM43460.1"/>
    </source>
</evidence>
<protein>
    <submittedName>
        <fullName evidence="1">Uncharacterized protein</fullName>
    </submittedName>
</protein>
<name>A0A1V8P459_CITBR</name>
<reference evidence="1 2" key="1">
    <citation type="submission" date="2017-03" db="EMBL/GenBank/DDBJ databases">
        <authorList>
            <person name="Afonso C.L."/>
            <person name="Miller P.J."/>
            <person name="Scott M.A."/>
            <person name="Spackman E."/>
            <person name="Goraichik I."/>
            <person name="Dimitrov K.M."/>
            <person name="Suarez D.L."/>
            <person name="Swayne D.E."/>
        </authorList>
    </citation>
    <scope>NUCLEOTIDE SEQUENCE [LARGE SCALE GENOMIC DNA]</scope>
    <source>
        <strain evidence="1 2">ATCC 51113</strain>
    </source>
</reference>
<organism evidence="1 2">
    <name type="scientific">Citrobacter braakii</name>
    <dbReference type="NCBI Taxonomy" id="57706"/>
    <lineage>
        <taxon>Bacteria</taxon>
        <taxon>Pseudomonadati</taxon>
        <taxon>Pseudomonadota</taxon>
        <taxon>Gammaproteobacteria</taxon>
        <taxon>Enterobacterales</taxon>
        <taxon>Enterobacteriaceae</taxon>
        <taxon>Citrobacter</taxon>
        <taxon>Citrobacter freundii complex</taxon>
    </lineage>
</organism>
<evidence type="ECO:0000313" key="2">
    <source>
        <dbReference type="Proteomes" id="UP000192573"/>
    </source>
</evidence>